<evidence type="ECO:0000313" key="2">
    <source>
        <dbReference type="EMBL" id="KAK1356232.1"/>
    </source>
</evidence>
<evidence type="ECO:0000256" key="1">
    <source>
        <dbReference type="SAM" id="Coils"/>
    </source>
</evidence>
<comment type="caution">
    <text evidence="2">The sequence shown here is derived from an EMBL/GenBank/DDBJ whole genome shotgun (WGS) entry which is preliminary data.</text>
</comment>
<reference evidence="2" key="1">
    <citation type="submission" date="2023-02" db="EMBL/GenBank/DDBJ databases">
        <title>Genome of toxic invasive species Heracleum sosnowskyi carries increased number of genes despite the absence of recent whole-genome duplications.</title>
        <authorList>
            <person name="Schelkunov M."/>
            <person name="Shtratnikova V."/>
            <person name="Makarenko M."/>
            <person name="Klepikova A."/>
            <person name="Omelchenko D."/>
            <person name="Novikova G."/>
            <person name="Obukhova E."/>
            <person name="Bogdanov V."/>
            <person name="Penin A."/>
            <person name="Logacheva M."/>
        </authorList>
    </citation>
    <scope>NUCLEOTIDE SEQUENCE</scope>
    <source>
        <strain evidence="2">Hsosn_3</strain>
        <tissue evidence="2">Leaf</tissue>
    </source>
</reference>
<sequence length="324" mass="36679">MEDSAIASELMVFNEAERERLFQLEYQHELDQVNLDAETFTHPVPAYQVLAEQGNVEAERTLNLVHTTESMMRGKETASNLPPGAGDDFEYDADFEEMEENSDGAEGPSTSGSTLGWLFDNEAKFDAINMVILKEYQKASTEFQLANPSKQPILSKFMTNLQLQKMQLLHHRTETYEVKERIDNVKDNINKRIDTAFPLTTIRTIQRRVGEENTLSKRVESLSKRVDKMEEKMDLFLEQQKLQTQLLQQLLQAPGVTQTLDDNKKVESTLVVSEPARMKVVTTSTKGEIPEVIANPSEFQFTMVPPVTIKPGELNFSGLSAEEA</sequence>
<evidence type="ECO:0000313" key="3">
    <source>
        <dbReference type="Proteomes" id="UP001237642"/>
    </source>
</evidence>
<reference evidence="2" key="2">
    <citation type="submission" date="2023-05" db="EMBL/GenBank/DDBJ databases">
        <authorList>
            <person name="Schelkunov M.I."/>
        </authorList>
    </citation>
    <scope>NUCLEOTIDE SEQUENCE</scope>
    <source>
        <strain evidence="2">Hsosn_3</strain>
        <tissue evidence="2">Leaf</tissue>
    </source>
</reference>
<keyword evidence="3" id="KW-1185">Reference proteome</keyword>
<accession>A0AAD8GXT9</accession>
<dbReference type="AlphaFoldDB" id="A0AAD8GXT9"/>
<feature type="coiled-coil region" evidence="1">
    <location>
        <begin position="212"/>
        <end position="239"/>
    </location>
</feature>
<dbReference type="EMBL" id="JAUIZM010000011">
    <property type="protein sequence ID" value="KAK1356232.1"/>
    <property type="molecule type" value="Genomic_DNA"/>
</dbReference>
<organism evidence="2 3">
    <name type="scientific">Heracleum sosnowskyi</name>
    <dbReference type="NCBI Taxonomy" id="360622"/>
    <lineage>
        <taxon>Eukaryota</taxon>
        <taxon>Viridiplantae</taxon>
        <taxon>Streptophyta</taxon>
        <taxon>Embryophyta</taxon>
        <taxon>Tracheophyta</taxon>
        <taxon>Spermatophyta</taxon>
        <taxon>Magnoliopsida</taxon>
        <taxon>eudicotyledons</taxon>
        <taxon>Gunneridae</taxon>
        <taxon>Pentapetalae</taxon>
        <taxon>asterids</taxon>
        <taxon>campanulids</taxon>
        <taxon>Apiales</taxon>
        <taxon>Apiaceae</taxon>
        <taxon>Apioideae</taxon>
        <taxon>apioid superclade</taxon>
        <taxon>Tordylieae</taxon>
        <taxon>Tordyliinae</taxon>
        <taxon>Heracleum</taxon>
    </lineage>
</organism>
<keyword evidence="1" id="KW-0175">Coiled coil</keyword>
<protein>
    <submittedName>
        <fullName evidence="2">Uncharacterized protein</fullName>
    </submittedName>
</protein>
<dbReference type="Proteomes" id="UP001237642">
    <property type="component" value="Unassembled WGS sequence"/>
</dbReference>
<proteinExistence type="predicted"/>
<name>A0AAD8GXT9_9APIA</name>
<gene>
    <name evidence="2" type="ORF">POM88_049488</name>
</gene>